<dbReference type="Pfam" id="PF16077">
    <property type="entry name" value="Spaetzle"/>
    <property type="match status" value="1"/>
</dbReference>
<gene>
    <name evidence="7" type="primary">LOC112043453</name>
</gene>
<dbReference type="Gene3D" id="2.10.90.10">
    <property type="entry name" value="Cystine-knot cytokines"/>
    <property type="match status" value="1"/>
</dbReference>
<dbReference type="GeneID" id="112043453"/>
<dbReference type="InterPro" id="IPR052444">
    <property type="entry name" value="Spz/Toll_ligand-like"/>
</dbReference>
<evidence type="ECO:0000259" key="5">
    <source>
        <dbReference type="Pfam" id="PF16077"/>
    </source>
</evidence>
<feature type="signal peptide" evidence="4">
    <location>
        <begin position="1"/>
        <end position="26"/>
    </location>
</feature>
<dbReference type="PANTHER" id="PTHR23199">
    <property type="entry name" value="NEUROTROPHIN 1-RELATED"/>
    <property type="match status" value="1"/>
</dbReference>
<reference evidence="7" key="1">
    <citation type="submission" date="2025-08" db="UniProtKB">
        <authorList>
            <consortium name="RefSeq"/>
        </authorList>
    </citation>
    <scope>IDENTIFICATION</scope>
</reference>
<evidence type="ECO:0000256" key="4">
    <source>
        <dbReference type="SAM" id="SignalP"/>
    </source>
</evidence>
<dbReference type="PANTHER" id="PTHR23199:SF12">
    <property type="entry name" value="NEUROTROPHIN 1-RELATED"/>
    <property type="match status" value="1"/>
</dbReference>
<evidence type="ECO:0000256" key="3">
    <source>
        <dbReference type="ARBA" id="ARBA00023180"/>
    </source>
</evidence>
<keyword evidence="6" id="KW-1185">Reference proteome</keyword>
<sequence length="186" mass="21272">MGASRGFTLVLQFVFILLTTNSNARADRCDEFGICDHVDNYPKEIVQGLIHEVRAQKTYVQLKSKNTPVSYDVEDVRISSRFDDFRGELCVSRNEVVAPEKARDTNGIDRIILNDKNDPLQKFYIGTCITTNSGCHKALEFLPNYKGVCVQKTALREMYYLNEKNQTSITYFPVPTCCSCMLQRYN</sequence>
<keyword evidence="2" id="KW-1015">Disulfide bond</keyword>
<proteinExistence type="predicted"/>
<dbReference type="InterPro" id="IPR032104">
    <property type="entry name" value="Spaetzle"/>
</dbReference>
<protein>
    <submittedName>
        <fullName evidence="7">Protein spaetzle isoform X1</fullName>
    </submittedName>
</protein>
<feature type="chain" id="PRO_5045114474" evidence="4">
    <location>
        <begin position="27"/>
        <end position="186"/>
    </location>
</feature>
<organism evidence="6 7">
    <name type="scientific">Bicyclus anynana</name>
    <name type="common">Squinting bush brown butterfly</name>
    <dbReference type="NCBI Taxonomy" id="110368"/>
    <lineage>
        <taxon>Eukaryota</taxon>
        <taxon>Metazoa</taxon>
        <taxon>Ecdysozoa</taxon>
        <taxon>Arthropoda</taxon>
        <taxon>Hexapoda</taxon>
        <taxon>Insecta</taxon>
        <taxon>Pterygota</taxon>
        <taxon>Neoptera</taxon>
        <taxon>Endopterygota</taxon>
        <taxon>Lepidoptera</taxon>
        <taxon>Glossata</taxon>
        <taxon>Ditrysia</taxon>
        <taxon>Papilionoidea</taxon>
        <taxon>Nymphalidae</taxon>
        <taxon>Satyrinae</taxon>
        <taxon>Satyrini</taxon>
        <taxon>Mycalesina</taxon>
        <taxon>Bicyclus</taxon>
    </lineage>
</organism>
<evidence type="ECO:0000313" key="6">
    <source>
        <dbReference type="Proteomes" id="UP001652582"/>
    </source>
</evidence>
<dbReference type="InterPro" id="IPR029034">
    <property type="entry name" value="Cystine-knot_cytokine"/>
</dbReference>
<dbReference type="Proteomes" id="UP001652582">
    <property type="component" value="Chromosome 12"/>
</dbReference>
<dbReference type="RefSeq" id="XP_052740706.1">
    <property type="nucleotide sequence ID" value="XM_052884746.1"/>
</dbReference>
<name>A0ABM3LNS1_BICAN</name>
<dbReference type="SUPFAM" id="SSF57501">
    <property type="entry name" value="Cystine-knot cytokines"/>
    <property type="match status" value="1"/>
</dbReference>
<keyword evidence="3" id="KW-0325">Glycoprotein</keyword>
<evidence type="ECO:0000256" key="1">
    <source>
        <dbReference type="ARBA" id="ARBA00022729"/>
    </source>
</evidence>
<feature type="domain" description="Spaetzle" evidence="5">
    <location>
        <begin position="88"/>
        <end position="181"/>
    </location>
</feature>
<keyword evidence="1 4" id="KW-0732">Signal</keyword>
<evidence type="ECO:0000256" key="2">
    <source>
        <dbReference type="ARBA" id="ARBA00023157"/>
    </source>
</evidence>
<evidence type="ECO:0000313" key="7">
    <source>
        <dbReference type="RefSeq" id="XP_052740706.1"/>
    </source>
</evidence>
<accession>A0ABM3LNS1</accession>